<dbReference type="Proteomes" id="UP000236311">
    <property type="component" value="Unassembled WGS sequence"/>
</dbReference>
<evidence type="ECO:0000256" key="3">
    <source>
        <dbReference type="PROSITE-ProRule" id="PRU00284"/>
    </source>
</evidence>
<dbReference type="AlphaFoldDB" id="A0A2K4ZJB7"/>
<dbReference type="PRINTS" id="PR00260">
    <property type="entry name" value="CHEMTRNSDUCR"/>
</dbReference>
<evidence type="ECO:0000313" key="6">
    <source>
        <dbReference type="EMBL" id="SOY30577.1"/>
    </source>
</evidence>
<dbReference type="OrthoDB" id="9760371at2"/>
<keyword evidence="4" id="KW-0812">Transmembrane</keyword>
<dbReference type="GO" id="GO:0007165">
    <property type="term" value="P:signal transduction"/>
    <property type="evidence" value="ECO:0007669"/>
    <property type="project" value="UniProtKB-KW"/>
</dbReference>
<dbReference type="PANTHER" id="PTHR32089">
    <property type="entry name" value="METHYL-ACCEPTING CHEMOTAXIS PROTEIN MCPB"/>
    <property type="match status" value="1"/>
</dbReference>
<keyword evidence="1 3" id="KW-0807">Transducer</keyword>
<feature type="domain" description="Methyl-accepting transducer" evidence="5">
    <location>
        <begin position="239"/>
        <end position="400"/>
    </location>
</feature>
<evidence type="ECO:0000256" key="4">
    <source>
        <dbReference type="SAM" id="Phobius"/>
    </source>
</evidence>
<dbReference type="RefSeq" id="WP_103240603.1">
    <property type="nucleotide sequence ID" value="NZ_CANRXC010000044.1"/>
</dbReference>
<dbReference type="SUPFAM" id="SSF58104">
    <property type="entry name" value="Methyl-accepting chemotaxis protein (MCP) signaling domain"/>
    <property type="match status" value="1"/>
</dbReference>
<dbReference type="PROSITE" id="PS50111">
    <property type="entry name" value="CHEMOTAXIS_TRANSDUC_2"/>
    <property type="match status" value="1"/>
</dbReference>
<evidence type="ECO:0000256" key="2">
    <source>
        <dbReference type="ARBA" id="ARBA00029447"/>
    </source>
</evidence>
<dbReference type="InterPro" id="IPR004090">
    <property type="entry name" value="Chemotax_Me-accpt_rcpt"/>
</dbReference>
<dbReference type="PANTHER" id="PTHR32089:SF112">
    <property type="entry name" value="LYSOZYME-LIKE PROTEIN-RELATED"/>
    <property type="match status" value="1"/>
</dbReference>
<dbReference type="GO" id="GO:0004888">
    <property type="term" value="F:transmembrane signaling receptor activity"/>
    <property type="evidence" value="ECO:0007669"/>
    <property type="project" value="InterPro"/>
</dbReference>
<accession>A0A2K4ZJB7</accession>
<comment type="similarity">
    <text evidence="2">Belongs to the methyl-accepting chemotaxis (MCP) protein family.</text>
</comment>
<dbReference type="Pfam" id="PF00015">
    <property type="entry name" value="MCPsignal"/>
    <property type="match status" value="1"/>
</dbReference>
<proteinExistence type="inferred from homology"/>
<keyword evidence="4" id="KW-0472">Membrane</keyword>
<dbReference type="SMART" id="SM00283">
    <property type="entry name" value="MA"/>
    <property type="match status" value="1"/>
</dbReference>
<evidence type="ECO:0000259" key="5">
    <source>
        <dbReference type="PROSITE" id="PS50111"/>
    </source>
</evidence>
<evidence type="ECO:0000313" key="7">
    <source>
        <dbReference type="Proteomes" id="UP000236311"/>
    </source>
</evidence>
<dbReference type="GO" id="GO:0016020">
    <property type="term" value="C:membrane"/>
    <property type="evidence" value="ECO:0007669"/>
    <property type="project" value="InterPro"/>
</dbReference>
<protein>
    <submittedName>
        <fullName evidence="6">Methyl-accepting chemotaxis protein 4</fullName>
    </submittedName>
</protein>
<gene>
    <name evidence="6" type="primary">mcp4</name>
    <name evidence="6" type="ORF">AMURIS_03308</name>
</gene>
<dbReference type="GO" id="GO:0006935">
    <property type="term" value="P:chemotaxis"/>
    <property type="evidence" value="ECO:0007669"/>
    <property type="project" value="InterPro"/>
</dbReference>
<feature type="transmembrane region" description="Helical" evidence="4">
    <location>
        <begin position="180"/>
        <end position="202"/>
    </location>
</feature>
<dbReference type="EMBL" id="OFSM01000017">
    <property type="protein sequence ID" value="SOY30577.1"/>
    <property type="molecule type" value="Genomic_DNA"/>
</dbReference>
<reference evidence="6 7" key="1">
    <citation type="submission" date="2018-01" db="EMBL/GenBank/DDBJ databases">
        <authorList>
            <person name="Gaut B.S."/>
            <person name="Morton B.R."/>
            <person name="Clegg M.T."/>
            <person name="Duvall M.R."/>
        </authorList>
    </citation>
    <scope>NUCLEOTIDE SEQUENCE [LARGE SCALE GENOMIC DNA]</scope>
    <source>
        <strain evidence="6">GP69</strain>
    </source>
</reference>
<keyword evidence="4" id="KW-1133">Transmembrane helix</keyword>
<name>A0A2K4ZJB7_9FIRM</name>
<dbReference type="InterPro" id="IPR024478">
    <property type="entry name" value="HlyB_4HB_MCP"/>
</dbReference>
<dbReference type="InterPro" id="IPR004089">
    <property type="entry name" value="MCPsignal_dom"/>
</dbReference>
<dbReference type="Pfam" id="PF12729">
    <property type="entry name" value="4HB_MCP_1"/>
    <property type="match status" value="1"/>
</dbReference>
<evidence type="ECO:0000256" key="1">
    <source>
        <dbReference type="ARBA" id="ARBA00023224"/>
    </source>
</evidence>
<dbReference type="Gene3D" id="1.10.287.950">
    <property type="entry name" value="Methyl-accepting chemotaxis protein"/>
    <property type="match status" value="1"/>
</dbReference>
<organism evidence="6 7">
    <name type="scientific">Acetatifactor muris</name>
    <dbReference type="NCBI Taxonomy" id="879566"/>
    <lineage>
        <taxon>Bacteria</taxon>
        <taxon>Bacillati</taxon>
        <taxon>Bacillota</taxon>
        <taxon>Clostridia</taxon>
        <taxon>Lachnospirales</taxon>
        <taxon>Lachnospiraceae</taxon>
        <taxon>Acetatifactor</taxon>
    </lineage>
</organism>
<keyword evidence="7" id="KW-1185">Reference proteome</keyword>
<sequence length="527" mass="57531">MKNISLKHRLIIPIALLGIVALLSNILSIFNIRNVNASASNIADNYMEGKSRLAEIYQSSMNIHKMALSHIVATDYNTMITLIQQIKEEEALLDNMLTDYEDYVMPEDRPRYESLLSDYDSFKHALVHLVCASASHKTQDAYALANGDVASFADAMEGDIDALNASISEQTAEARSRLSAVYLVSLIIGIFAASACILLVFADLKLITGNVIIPIKSILKTIQDSSGRINNMTGEVLKKTQTSRKSAADLSGLADQLSSTFREVAGNISVINSSAGSVHLDVRTIAEDCRAITDYTARMNTRADAMQQSAQNSARITGAKTEEILHSLNDAIEKSKSVNQIKNLTGEILAIAQQTRLISLNASVEAANAGDAGKGFSMVAREIRELSNSSQETASRIREINNVVTDAVGNLSEHAQHMIDYMSQSVLKEFQDFVQSGCQYKEDAAYIRRTMDEFYERTERLKTSMSGIAESIATITKAIDEGTGGITGVADNSRSLAADMKDITQRMGINQEVVAELEKETIAFDNL</sequence>